<gene>
    <name evidence="3" type="ORF">BJ875DRAFT_386313</name>
</gene>
<evidence type="ECO:0000313" key="3">
    <source>
        <dbReference type="EMBL" id="KAG9229919.1"/>
    </source>
</evidence>
<dbReference type="PANTHER" id="PTHR33365">
    <property type="entry name" value="YALI0B05434P"/>
    <property type="match status" value="1"/>
</dbReference>
<organism evidence="3 4">
    <name type="scientific">Amylocarpus encephaloides</name>
    <dbReference type="NCBI Taxonomy" id="45428"/>
    <lineage>
        <taxon>Eukaryota</taxon>
        <taxon>Fungi</taxon>
        <taxon>Dikarya</taxon>
        <taxon>Ascomycota</taxon>
        <taxon>Pezizomycotina</taxon>
        <taxon>Leotiomycetes</taxon>
        <taxon>Helotiales</taxon>
        <taxon>Helotiales incertae sedis</taxon>
        <taxon>Amylocarpus</taxon>
    </lineage>
</organism>
<evidence type="ECO:0008006" key="5">
    <source>
        <dbReference type="Google" id="ProtNLM"/>
    </source>
</evidence>
<evidence type="ECO:0000256" key="1">
    <source>
        <dbReference type="ARBA" id="ARBA00035112"/>
    </source>
</evidence>
<evidence type="ECO:0000256" key="2">
    <source>
        <dbReference type="SAM" id="Phobius"/>
    </source>
</evidence>
<sequence length="277" mass="31919">MAKEFLRFFTKRPYHAEASEQEYSLLKKTQLQSRPQHRLPYTLLLSLALGISIVLNTYLGFIVDNRPLDEVCNMHSHLKSPVHEAVRVGYKATQFNGSVPRNTIYRQTAGPEVDEAWRMLGTNYRPVVIPEDKAESYGIGPGFVKRRKDQGGGFFANVEVFHHLHCVNLLRKGAYFNYDHYHKEGLGPFEDDEQTVRNHVAHCTDILRQQLMCSADTDVFGQKWVKNPPGAFVDFNTVHMCKDFESIRKWAEENQVGDREHNQAEYRKGDILLPDIP</sequence>
<reference evidence="3" key="1">
    <citation type="journal article" date="2021" name="IMA Fungus">
        <title>Genomic characterization of three marine fungi, including Emericellopsis atlantica sp. nov. with signatures of a generalist lifestyle and marine biomass degradation.</title>
        <authorList>
            <person name="Hagestad O.C."/>
            <person name="Hou L."/>
            <person name="Andersen J.H."/>
            <person name="Hansen E.H."/>
            <person name="Altermark B."/>
            <person name="Li C."/>
            <person name="Kuhnert E."/>
            <person name="Cox R.J."/>
            <person name="Crous P.W."/>
            <person name="Spatafora J.W."/>
            <person name="Lail K."/>
            <person name="Amirebrahimi M."/>
            <person name="Lipzen A."/>
            <person name="Pangilinan J."/>
            <person name="Andreopoulos W."/>
            <person name="Hayes R.D."/>
            <person name="Ng V."/>
            <person name="Grigoriev I.V."/>
            <person name="Jackson S.A."/>
            <person name="Sutton T.D.S."/>
            <person name="Dobson A.D.W."/>
            <person name="Rama T."/>
        </authorList>
    </citation>
    <scope>NUCLEOTIDE SEQUENCE</scope>
    <source>
        <strain evidence="3">TRa018bII</strain>
    </source>
</reference>
<dbReference type="GO" id="GO:0043386">
    <property type="term" value="P:mycotoxin biosynthetic process"/>
    <property type="evidence" value="ECO:0007669"/>
    <property type="project" value="InterPro"/>
</dbReference>
<dbReference type="Pfam" id="PF11807">
    <property type="entry name" value="UstYa"/>
    <property type="match status" value="1"/>
</dbReference>
<accession>A0A9P8C143</accession>
<dbReference type="Proteomes" id="UP000824998">
    <property type="component" value="Unassembled WGS sequence"/>
</dbReference>
<dbReference type="OrthoDB" id="3687641at2759"/>
<comment type="caution">
    <text evidence="3">The sequence shown here is derived from an EMBL/GenBank/DDBJ whole genome shotgun (WGS) entry which is preliminary data.</text>
</comment>
<comment type="similarity">
    <text evidence="1">Belongs to the ustYa family.</text>
</comment>
<evidence type="ECO:0000313" key="4">
    <source>
        <dbReference type="Proteomes" id="UP000824998"/>
    </source>
</evidence>
<keyword evidence="2" id="KW-0472">Membrane</keyword>
<protein>
    <recommendedName>
        <fullName evidence="5">Tat pathway signal sequence</fullName>
    </recommendedName>
</protein>
<dbReference type="EMBL" id="MU251718">
    <property type="protein sequence ID" value="KAG9229919.1"/>
    <property type="molecule type" value="Genomic_DNA"/>
</dbReference>
<dbReference type="AlphaFoldDB" id="A0A9P8C143"/>
<keyword evidence="4" id="KW-1185">Reference proteome</keyword>
<name>A0A9P8C143_9HELO</name>
<feature type="transmembrane region" description="Helical" evidence="2">
    <location>
        <begin position="41"/>
        <end position="63"/>
    </location>
</feature>
<dbReference type="PANTHER" id="PTHR33365:SF13">
    <property type="entry name" value="TAT PATHWAY SIGNAL SEQUENCE"/>
    <property type="match status" value="1"/>
</dbReference>
<dbReference type="InterPro" id="IPR021765">
    <property type="entry name" value="UstYa-like"/>
</dbReference>
<keyword evidence="2" id="KW-1133">Transmembrane helix</keyword>
<proteinExistence type="inferred from homology"/>
<keyword evidence="2" id="KW-0812">Transmembrane</keyword>